<comment type="similarity">
    <text evidence="1">Belongs to the Orn/Lys/Arg decarboxylase class-I family.</text>
</comment>
<keyword evidence="7" id="KW-1185">Reference proteome</keyword>
<reference evidence="7" key="1">
    <citation type="journal article" date="2019" name="Int. J. Syst. Evol. Microbiol.">
        <title>The Global Catalogue of Microorganisms (GCM) 10K type strain sequencing project: providing services to taxonomists for standard genome sequencing and annotation.</title>
        <authorList>
            <consortium name="The Broad Institute Genomics Platform"/>
            <consortium name="The Broad Institute Genome Sequencing Center for Infectious Disease"/>
            <person name="Wu L."/>
            <person name="Ma J."/>
        </authorList>
    </citation>
    <scope>NUCLEOTIDE SEQUENCE [LARGE SCALE GENOMIC DNA]</scope>
    <source>
        <strain evidence="7">JCM 30774</strain>
    </source>
</reference>
<evidence type="ECO:0000256" key="4">
    <source>
        <dbReference type="ARBA" id="ARBA00023239"/>
    </source>
</evidence>
<dbReference type="InterPro" id="IPR015421">
    <property type="entry name" value="PyrdxlP-dep_Trfase_major"/>
</dbReference>
<feature type="domain" description="Orn/Lys/Arg decarboxylases family 1 pyridoxal-P attachment site" evidence="5">
    <location>
        <begin position="385"/>
        <end position="399"/>
    </location>
</feature>
<dbReference type="RefSeq" id="WP_377367112.1">
    <property type="nucleotide sequence ID" value="NZ_JBHTMN010000011.1"/>
</dbReference>
<evidence type="ECO:0000313" key="7">
    <source>
        <dbReference type="Proteomes" id="UP001597059"/>
    </source>
</evidence>
<keyword evidence="2" id="KW-0210">Decarboxylase</keyword>
<dbReference type="Gene3D" id="3.90.1150.10">
    <property type="entry name" value="Aspartate Aminotransferase, domain 1"/>
    <property type="match status" value="1"/>
</dbReference>
<dbReference type="PROSITE" id="PS00703">
    <property type="entry name" value="OKR_DC_1"/>
    <property type="match status" value="1"/>
</dbReference>
<gene>
    <name evidence="6" type="ORF">ACFQ45_09735</name>
</gene>
<dbReference type="SUPFAM" id="SSF55904">
    <property type="entry name" value="Ornithine decarboxylase C-terminal domain"/>
    <property type="match status" value="1"/>
</dbReference>
<organism evidence="6 7">
    <name type="scientific">Rhodanobacter aciditrophus</name>
    <dbReference type="NCBI Taxonomy" id="1623218"/>
    <lineage>
        <taxon>Bacteria</taxon>
        <taxon>Pseudomonadati</taxon>
        <taxon>Pseudomonadota</taxon>
        <taxon>Gammaproteobacteria</taxon>
        <taxon>Lysobacterales</taxon>
        <taxon>Rhodanobacteraceae</taxon>
        <taxon>Rhodanobacter</taxon>
    </lineage>
</organism>
<dbReference type="InterPro" id="IPR015422">
    <property type="entry name" value="PyrdxlP-dep_Trfase_small"/>
</dbReference>
<keyword evidence="4" id="KW-0456">Lyase</keyword>
<dbReference type="Pfam" id="PF01276">
    <property type="entry name" value="OKR_DC_1"/>
    <property type="match status" value="1"/>
</dbReference>
<evidence type="ECO:0000256" key="1">
    <source>
        <dbReference type="ARBA" id="ARBA00010671"/>
    </source>
</evidence>
<keyword evidence="3" id="KW-0663">Pyridoxal phosphate</keyword>
<dbReference type="Gene3D" id="3.90.100.10">
    <property type="entry name" value="Orn/Lys/Arg decarboxylase, C-terminal domain"/>
    <property type="match status" value="1"/>
</dbReference>
<evidence type="ECO:0000256" key="2">
    <source>
        <dbReference type="ARBA" id="ARBA00022793"/>
    </source>
</evidence>
<protein>
    <submittedName>
        <fullName evidence="6">Lysine decarboxylase</fullName>
    </submittedName>
</protein>
<dbReference type="InterPro" id="IPR011193">
    <property type="entry name" value="Orn/lys/arg_de-COase"/>
</dbReference>
<proteinExistence type="inferred from homology"/>
<dbReference type="SUPFAM" id="SSF53383">
    <property type="entry name" value="PLP-dependent transferases"/>
    <property type="match status" value="1"/>
</dbReference>
<dbReference type="Pfam" id="PF03711">
    <property type="entry name" value="OKR_DC_1_C"/>
    <property type="match status" value="1"/>
</dbReference>
<dbReference type="Proteomes" id="UP001597059">
    <property type="component" value="Unassembled WGS sequence"/>
</dbReference>
<evidence type="ECO:0000256" key="3">
    <source>
        <dbReference type="ARBA" id="ARBA00022898"/>
    </source>
</evidence>
<comment type="caution">
    <text evidence="6">The sequence shown here is derived from an EMBL/GenBank/DDBJ whole genome shotgun (WGS) entry which is preliminary data.</text>
</comment>
<dbReference type="InterPro" id="IPR000310">
    <property type="entry name" value="Orn/Lys/Arg_deCO2ase_major_dom"/>
</dbReference>
<accession>A0ABW4B0I0</accession>
<dbReference type="InterPro" id="IPR008286">
    <property type="entry name" value="Prn/Lys/Arg_de-COase_C"/>
</dbReference>
<evidence type="ECO:0000313" key="6">
    <source>
        <dbReference type="EMBL" id="MFD1383648.1"/>
    </source>
</evidence>
<dbReference type="InterPro" id="IPR015424">
    <property type="entry name" value="PyrdxlP-dep_Trfase"/>
</dbReference>
<dbReference type="InterPro" id="IPR036633">
    <property type="entry name" value="Prn/Lys/Arg_de-COase_C_sf"/>
</dbReference>
<dbReference type="EMBL" id="JBHTMN010000011">
    <property type="protein sequence ID" value="MFD1383648.1"/>
    <property type="molecule type" value="Genomic_DNA"/>
</dbReference>
<dbReference type="PANTHER" id="PTHR45229">
    <property type="entry name" value="CONSTITUTIVE ORNITHINE DECARBOXYLASE"/>
    <property type="match status" value="1"/>
</dbReference>
<evidence type="ECO:0000259" key="5">
    <source>
        <dbReference type="PROSITE" id="PS00703"/>
    </source>
</evidence>
<dbReference type="PIRSF" id="PIRSF009393">
    <property type="entry name" value="Orn_decarb"/>
    <property type="match status" value="1"/>
</dbReference>
<dbReference type="PANTHER" id="PTHR45229:SF3">
    <property type="entry name" value="BIODEGRADATIVE ARGININE DECARBOXYLASE"/>
    <property type="match status" value="1"/>
</dbReference>
<sequence length="748" mass="83739">MFPLLPISILCLTPDSDVSVPIELTSLTQAIQDLGGESQLYQYPSQQATLINQIHKSALLLITMVHYPPIETTSDPTWVALRHLIENLRQESTNIPIVLMHDQSNPLPTVLLEEFTGVIGKHYESPEELATQLMGEARHAMLQWAPPFFKALMQYSDANPASWHCPGHSGGAAFARHPIGQAFHDFFGENMFRADVCNAVEDLGQLLDHSGPIAESERKAAEVFQADHLYFVTNGTSSSNKIVWHSHISVGDIVVIDRNCHKSILHAVIMTGAIPIFLNPVRNGLGMIGPVPKEAFSWNNIMMMLRDNPLVTDKNQTPKLISITQCTYDGVLYNADSIKQTLDGYVEVMHFDEAWSPHTSFHPFYEGYHAVNKDTRCDHSLVFSTQSTHKLLAGLSQASQILVQHGKTRPLDHHRFNEAYLMHTSTSPHYPIIASCDITSAMMTQPSGAKHMEDVLAEAIGFRKKMQALKDDYKEDWWFTLWGPDVSDDNSAPQWQLTKHANWHGFDISDEAFNLLDPLKVTVVTPGLSLDGSFDEMGVPAAVAAKFLAENGVIVEKVGMYSFLLLFTLGATHHRWQTLISVIQRLKQAIDENAPLIDVMPNFVAQYPQYKDWGLNTLCQKVHNTYRERDFARVTQDIYSTSITPAMTPSEAYAQLTRGNIERVPLESINGRITTMLVTPYPPGIPLLVPGERFNEAVVAYLQMTCYFNDRLTGFETHTHGLVQISENGTSQYYVDCVVETSLADDSF</sequence>
<name>A0ABW4B0I0_9GAMM</name>
<dbReference type="Gene3D" id="3.40.640.10">
    <property type="entry name" value="Type I PLP-dependent aspartate aminotransferase-like (Major domain)"/>
    <property type="match status" value="1"/>
</dbReference>